<protein>
    <recommendedName>
        <fullName evidence="3">SIMPL domain-containing protein</fullName>
    </recommendedName>
</protein>
<dbReference type="AlphaFoldDB" id="A0A6A6CVT1"/>
<evidence type="ECO:0000313" key="2">
    <source>
        <dbReference type="Proteomes" id="UP000799537"/>
    </source>
</evidence>
<evidence type="ECO:0008006" key="3">
    <source>
        <dbReference type="Google" id="ProtNLM"/>
    </source>
</evidence>
<keyword evidence="2" id="KW-1185">Reference proteome</keyword>
<evidence type="ECO:0000313" key="1">
    <source>
        <dbReference type="EMBL" id="KAF2170310.1"/>
    </source>
</evidence>
<dbReference type="Pfam" id="PF04402">
    <property type="entry name" value="SIMPL"/>
    <property type="match status" value="1"/>
</dbReference>
<proteinExistence type="predicted"/>
<name>A0A6A6CVT1_ZASCE</name>
<dbReference type="Gene3D" id="3.30.110.170">
    <property type="entry name" value="Protein of unknown function (DUF541), domain 1"/>
    <property type="match status" value="1"/>
</dbReference>
<dbReference type="Proteomes" id="UP000799537">
    <property type="component" value="Unassembled WGS sequence"/>
</dbReference>
<dbReference type="GeneID" id="54569428"/>
<dbReference type="OrthoDB" id="3335918at2759"/>
<dbReference type="Gene3D" id="3.30.70.2970">
    <property type="entry name" value="Protein of unknown function (DUF541), domain 2"/>
    <property type="match status" value="1"/>
</dbReference>
<accession>A0A6A6CVT1</accession>
<sequence length="240" mass="26950">MSNNVPFELSISGHAMIPHPAERALINVSVSSTGANKASVADEVVTTAKHIEELLREISPQDDTAEAKAASPLAHWNKTSLSSRSWMPRDDKNNEQPPIKHSATVKFDIRFKEFKALGSFGTRISSIPHVHVNDIDWILTTATEDSYRPQLRRDCAKDALEKAKDYCEILGCTNLRPVSLTENNYYAHSGRSFARNQHIAVQSARGFERDSGSYERPDELEFKPQEVKMTKDITVKFHAE</sequence>
<gene>
    <name evidence="1" type="ORF">M409DRAFT_64624</name>
</gene>
<dbReference type="EMBL" id="ML993586">
    <property type="protein sequence ID" value="KAF2170310.1"/>
    <property type="molecule type" value="Genomic_DNA"/>
</dbReference>
<reference evidence="1" key="1">
    <citation type="journal article" date="2020" name="Stud. Mycol.">
        <title>101 Dothideomycetes genomes: a test case for predicting lifestyles and emergence of pathogens.</title>
        <authorList>
            <person name="Haridas S."/>
            <person name="Albert R."/>
            <person name="Binder M."/>
            <person name="Bloem J."/>
            <person name="Labutti K."/>
            <person name="Salamov A."/>
            <person name="Andreopoulos B."/>
            <person name="Baker S."/>
            <person name="Barry K."/>
            <person name="Bills G."/>
            <person name="Bluhm B."/>
            <person name="Cannon C."/>
            <person name="Castanera R."/>
            <person name="Culley D."/>
            <person name="Daum C."/>
            <person name="Ezra D."/>
            <person name="Gonzalez J."/>
            <person name="Henrissat B."/>
            <person name="Kuo A."/>
            <person name="Liang C."/>
            <person name="Lipzen A."/>
            <person name="Lutzoni F."/>
            <person name="Magnuson J."/>
            <person name="Mondo S."/>
            <person name="Nolan M."/>
            <person name="Ohm R."/>
            <person name="Pangilinan J."/>
            <person name="Park H.-J."/>
            <person name="Ramirez L."/>
            <person name="Alfaro M."/>
            <person name="Sun H."/>
            <person name="Tritt A."/>
            <person name="Yoshinaga Y."/>
            <person name="Zwiers L.-H."/>
            <person name="Turgeon B."/>
            <person name="Goodwin S."/>
            <person name="Spatafora J."/>
            <person name="Crous P."/>
            <person name="Grigoriev I."/>
        </authorList>
    </citation>
    <scope>NUCLEOTIDE SEQUENCE</scope>
    <source>
        <strain evidence="1">ATCC 36951</strain>
    </source>
</reference>
<dbReference type="RefSeq" id="XP_033671199.1">
    <property type="nucleotide sequence ID" value="XM_033816156.1"/>
</dbReference>
<organism evidence="1 2">
    <name type="scientific">Zasmidium cellare ATCC 36951</name>
    <dbReference type="NCBI Taxonomy" id="1080233"/>
    <lineage>
        <taxon>Eukaryota</taxon>
        <taxon>Fungi</taxon>
        <taxon>Dikarya</taxon>
        <taxon>Ascomycota</taxon>
        <taxon>Pezizomycotina</taxon>
        <taxon>Dothideomycetes</taxon>
        <taxon>Dothideomycetidae</taxon>
        <taxon>Mycosphaerellales</taxon>
        <taxon>Mycosphaerellaceae</taxon>
        <taxon>Zasmidium</taxon>
    </lineage>
</organism>
<dbReference type="InterPro" id="IPR007497">
    <property type="entry name" value="SIMPL/DUF541"/>
</dbReference>